<feature type="domain" description="BTB" evidence="7">
    <location>
        <begin position="32"/>
        <end position="97"/>
    </location>
</feature>
<dbReference type="Gene3D" id="3.30.160.60">
    <property type="entry name" value="Classic Zinc Finger"/>
    <property type="match status" value="1"/>
</dbReference>
<dbReference type="PhylomeDB" id="Q7Q0Y8"/>
<reference evidence="9" key="5">
    <citation type="submission" date="2011-05" db="EMBL/GenBank/DDBJ databases">
        <authorList>
            <consortium name="VectorBase"/>
        </authorList>
    </citation>
    <scope>NUCLEOTIDE SEQUENCE</scope>
    <source>
        <strain evidence="9">PEST</strain>
    </source>
</reference>
<dbReference type="GO" id="GO:0005634">
    <property type="term" value="C:nucleus"/>
    <property type="evidence" value="ECO:0007669"/>
    <property type="project" value="UniProtKB-SubCell"/>
</dbReference>
<dbReference type="SUPFAM" id="SSF57667">
    <property type="entry name" value="beta-beta-alpha zinc fingers"/>
    <property type="match status" value="1"/>
</dbReference>
<keyword evidence="5" id="KW-0539">Nucleus</keyword>
<dbReference type="InParanoid" id="Q7Q0Y8"/>
<dbReference type="SUPFAM" id="SSF54695">
    <property type="entry name" value="POZ domain"/>
    <property type="match status" value="1"/>
</dbReference>
<organism evidence="9">
    <name type="scientific">Anopheles gambiae</name>
    <name type="common">African malaria mosquito</name>
    <dbReference type="NCBI Taxonomy" id="7165"/>
    <lineage>
        <taxon>Eukaryota</taxon>
        <taxon>Metazoa</taxon>
        <taxon>Ecdysozoa</taxon>
        <taxon>Arthropoda</taxon>
        <taxon>Hexapoda</taxon>
        <taxon>Insecta</taxon>
        <taxon>Pterygota</taxon>
        <taxon>Neoptera</taxon>
        <taxon>Endopterygota</taxon>
        <taxon>Diptera</taxon>
        <taxon>Nematocera</taxon>
        <taxon>Culicoidea</taxon>
        <taxon>Culicidae</taxon>
        <taxon>Anophelinae</taxon>
        <taxon>Anopheles</taxon>
    </lineage>
</organism>
<reference evidence="9" key="3">
    <citation type="journal article" date="2004" name="Trends Parasitol.">
        <title>The Anopheles gambiae genome: an update.</title>
        <authorList>
            <person name="Mongin E."/>
            <person name="Louis C."/>
            <person name="Holt R.A."/>
            <person name="Birney E."/>
            <person name="Collins F.H."/>
        </authorList>
    </citation>
    <scope>NUCLEOTIDE SEQUENCE</scope>
    <source>
        <strain evidence="9">PEST</strain>
    </source>
</reference>
<dbReference type="PANTHER" id="PTHR23110:SF106">
    <property type="entry name" value="FI01104P"/>
    <property type="match status" value="1"/>
</dbReference>
<dbReference type="InterPro" id="IPR036236">
    <property type="entry name" value="Znf_C2H2_sf"/>
</dbReference>
<dbReference type="InterPro" id="IPR000210">
    <property type="entry name" value="BTB/POZ_dom"/>
</dbReference>
<comment type="caution">
    <text evidence="9">The sequence shown here is derived from an EMBL/GenBank/DDBJ whole genome shotgun (WGS) entry which is preliminary data.</text>
</comment>
<dbReference type="Pfam" id="PF13912">
    <property type="entry name" value="zf-C2H2_6"/>
    <property type="match status" value="1"/>
</dbReference>
<dbReference type="Pfam" id="PF02892">
    <property type="entry name" value="zf-BED"/>
    <property type="match status" value="1"/>
</dbReference>
<dbReference type="PaxDb" id="7165-AGAP010063-PA"/>
<dbReference type="VEuPathDB" id="VectorBase:AGAMI1_012151"/>
<dbReference type="Gene3D" id="3.30.710.10">
    <property type="entry name" value="Potassium Channel Kv1.1, Chain A"/>
    <property type="match status" value="1"/>
</dbReference>
<keyword evidence="2" id="KW-0479">Metal-binding</keyword>
<dbReference type="VEuPathDB" id="VectorBase:AGAP011247"/>
<dbReference type="VEuPathDB" id="VectorBase:AGAP010063"/>
<protein>
    <submittedName>
        <fullName evidence="9">AGAP010063-PA</fullName>
    </submittedName>
</protein>
<evidence type="ECO:0000256" key="6">
    <source>
        <dbReference type="PROSITE-ProRule" id="PRU00042"/>
    </source>
</evidence>
<dbReference type="PROSITE" id="PS00028">
    <property type="entry name" value="ZINC_FINGER_C2H2_1"/>
    <property type="match status" value="2"/>
</dbReference>
<dbReference type="FunFam" id="3.30.710.10:FF:000218">
    <property type="entry name" value="Lolal-like protein"/>
    <property type="match status" value="1"/>
</dbReference>
<sequence>MASQQSFSLRWNDYSSHIARAFESLRYEEDLVDVTLYCEGRRIRAHKMVLSACSSYFKDIFKENPSQHPIIIFKNVKYSDLVSLVEFMYQGEVVVLQESLPSFLHTAELLSVRGLADTCDTIEQHLHSTISDQPTSSLAQQILQTQSRNMNNATITTEPVYFTLPSNSTIVPQIKIPNLVLKASHSVTMPTLGQPIVAHGSASQPDQNKQQSATALQDLVESVISMPRPVKIERVSKQKDTSTLPTTTAATKQATSTAAVEIKPSTSYTSLSTTTNTANQAANSGMDMYEQVPQSHETSYTANTGNGEVKLHISEFINVGESMATTSGGDSSTYTHPEGFELVNENIPNRSEPDETIEPSSFEMEIVDMDVAGIFPDEGSTTKETTNPADDSSTAKTLDKKYKCKVCGKGFVTCKSLNMHLHIHSGRTKCGICGAVLSRTANLKRHMKLKHEP</sequence>
<dbReference type="AlphaFoldDB" id="Q7Q0Y8"/>
<dbReference type="eggNOG" id="KOG1721">
    <property type="taxonomic scope" value="Eukaryota"/>
</dbReference>
<evidence type="ECO:0000256" key="4">
    <source>
        <dbReference type="ARBA" id="ARBA00022833"/>
    </source>
</evidence>
<dbReference type="Pfam" id="PF00651">
    <property type="entry name" value="BTB"/>
    <property type="match status" value="1"/>
</dbReference>
<reference evidence="9" key="4">
    <citation type="journal article" date="2007" name="Genome Biol.">
        <title>Update of the Anopheles gambiae PEST genome assembly.</title>
        <authorList>
            <person name="Sharakhova M.V."/>
            <person name="Hammond M.P."/>
            <person name="Lobo N.F."/>
            <person name="Krzywinski J."/>
            <person name="Unger M.F."/>
            <person name="Hillenmeyer M.E."/>
            <person name="Bruggner R.V."/>
            <person name="Birney E."/>
            <person name="Collins F.H."/>
        </authorList>
    </citation>
    <scope>NUCLEOTIDE SEQUENCE</scope>
    <source>
        <strain evidence="9">PEST</strain>
    </source>
</reference>
<dbReference type="GO" id="GO:0008270">
    <property type="term" value="F:zinc ion binding"/>
    <property type="evidence" value="ECO:0007669"/>
    <property type="project" value="UniProtKB-KW"/>
</dbReference>
<keyword evidence="3 6" id="KW-0863">Zinc-finger</keyword>
<dbReference type="GO" id="GO:0048666">
    <property type="term" value="P:neuron development"/>
    <property type="evidence" value="ECO:0007669"/>
    <property type="project" value="UniProtKB-ARBA"/>
</dbReference>
<reference evidence="9" key="2">
    <citation type="submission" date="2002-03" db="EMBL/GenBank/DDBJ databases">
        <authorList>
            <consortium name="The Anopheles Genome Sequencing Consortium"/>
        </authorList>
    </citation>
    <scope>NUCLEOTIDE SEQUENCE</scope>
    <source>
        <strain evidence="9">PEST</strain>
    </source>
</reference>
<evidence type="ECO:0000256" key="3">
    <source>
        <dbReference type="ARBA" id="ARBA00022771"/>
    </source>
</evidence>
<dbReference type="PROSITE" id="PS50157">
    <property type="entry name" value="ZINC_FINGER_C2H2_2"/>
    <property type="match status" value="2"/>
</dbReference>
<dbReference type="PROSITE" id="PS50097">
    <property type="entry name" value="BTB"/>
    <property type="match status" value="1"/>
</dbReference>
<accession>Q7Q0Y8</accession>
<gene>
    <name evidence="9" type="ORF">AgaP_AGAP010063</name>
</gene>
<proteinExistence type="predicted"/>
<comment type="subcellular location">
    <subcellularLocation>
        <location evidence="1">Nucleus</location>
    </subcellularLocation>
</comment>
<dbReference type="EMBL" id="AAAB01008980">
    <property type="protein sequence ID" value="EAA14360.3"/>
    <property type="molecule type" value="Genomic_DNA"/>
</dbReference>
<dbReference type="OMA" id="WNDYSSH"/>
<dbReference type="InterPro" id="IPR013087">
    <property type="entry name" value="Znf_C2H2_type"/>
</dbReference>
<dbReference type="PANTHER" id="PTHR23110">
    <property type="entry name" value="BTB DOMAIN TRANSCRIPTION FACTOR"/>
    <property type="match status" value="1"/>
</dbReference>
<name>Q7Q0Y8_ANOGA</name>
<dbReference type="GO" id="GO:0048513">
    <property type="term" value="P:animal organ development"/>
    <property type="evidence" value="ECO:0007669"/>
    <property type="project" value="UniProtKB-ARBA"/>
</dbReference>
<dbReference type="FunFam" id="3.30.160.60:FF:001428">
    <property type="entry name" value="zinc finger and BTB domain-containing protein 38"/>
    <property type="match status" value="1"/>
</dbReference>
<evidence type="ECO:0000256" key="1">
    <source>
        <dbReference type="ARBA" id="ARBA00004123"/>
    </source>
</evidence>
<dbReference type="VEuPathDB" id="VectorBase:AGAMI1_004509"/>
<feature type="domain" description="C2H2-type" evidence="8">
    <location>
        <begin position="428"/>
        <end position="453"/>
    </location>
</feature>
<dbReference type="GO" id="GO:0003006">
    <property type="term" value="P:developmental process involved in reproduction"/>
    <property type="evidence" value="ECO:0007669"/>
    <property type="project" value="UniProtKB-ARBA"/>
</dbReference>
<evidence type="ECO:0000259" key="7">
    <source>
        <dbReference type="PROSITE" id="PS50097"/>
    </source>
</evidence>
<evidence type="ECO:0000256" key="5">
    <source>
        <dbReference type="ARBA" id="ARBA00023242"/>
    </source>
</evidence>
<feature type="domain" description="C2H2-type" evidence="8">
    <location>
        <begin position="402"/>
        <end position="429"/>
    </location>
</feature>
<evidence type="ECO:0000259" key="8">
    <source>
        <dbReference type="PROSITE" id="PS50157"/>
    </source>
</evidence>
<dbReference type="CDD" id="cd18315">
    <property type="entry name" value="BTB_POZ_BAB-like"/>
    <property type="match status" value="1"/>
</dbReference>
<dbReference type="InterPro" id="IPR003656">
    <property type="entry name" value="Znf_BED"/>
</dbReference>
<reference evidence="9" key="1">
    <citation type="journal article" date="2002" name="Science">
        <title>The genome sequence of the malaria mosquito Anopheles gambiae.</title>
        <authorList>
            <person name="Holt R.A."/>
            <person name="Subramanian G.M."/>
            <person name="Halpern A."/>
            <person name="Sutton G.G."/>
            <person name="Charlab R."/>
            <person name="Nusskern D.R."/>
            <person name="Wincker P."/>
            <person name="Clark A.G."/>
            <person name="Ribeiro J.M."/>
            <person name="Wides R."/>
            <person name="Salzberg S.L."/>
            <person name="Loftus B."/>
            <person name="Yandell M."/>
            <person name="Majoros W.H."/>
            <person name="Rusch D.B."/>
            <person name="Lai Z."/>
            <person name="Kraft C.L."/>
            <person name="Abril J.F."/>
            <person name="Anthouard V."/>
            <person name="Arensburger P."/>
            <person name="Atkinson P.W."/>
            <person name="Baden H."/>
            <person name="de Berardinis V."/>
            <person name="Baldwin D."/>
            <person name="Benes V."/>
            <person name="Biedler J."/>
            <person name="Blass C."/>
            <person name="Bolanos R."/>
            <person name="Boscus D."/>
            <person name="Barnstead M."/>
            <person name="Cai S."/>
            <person name="Center A."/>
            <person name="Chaturverdi K."/>
            <person name="Christophides G.K."/>
            <person name="Chrystal M.A."/>
            <person name="Clamp M."/>
            <person name="Cravchik A."/>
            <person name="Curwen V."/>
            <person name="Dana A."/>
            <person name="Delcher A."/>
            <person name="Dew I."/>
            <person name="Evans C.A."/>
            <person name="Flanigan M."/>
            <person name="Grundschober-Freimoser A."/>
            <person name="Friedli L."/>
            <person name="Gu Z."/>
            <person name="Guan P."/>
            <person name="Guigo R."/>
            <person name="Hillenmeyer M.E."/>
            <person name="Hladun S.L."/>
            <person name="Hogan J.R."/>
            <person name="Hong Y.S."/>
            <person name="Hoover J."/>
            <person name="Jaillon O."/>
            <person name="Ke Z."/>
            <person name="Kodira C."/>
            <person name="Kokoza E."/>
            <person name="Koutsos A."/>
            <person name="Letunic I."/>
            <person name="Levitsky A."/>
            <person name="Liang Y."/>
            <person name="Lin J.J."/>
            <person name="Lobo N.F."/>
            <person name="Lopez J.R."/>
            <person name="Malek J.A."/>
            <person name="McIntosh T.C."/>
            <person name="Meister S."/>
            <person name="Miller J."/>
            <person name="Mobarry C."/>
            <person name="Mongin E."/>
            <person name="Murphy S.D."/>
            <person name="O'Brochta D.A."/>
            <person name="Pfannkoch C."/>
            <person name="Qi R."/>
            <person name="Regier M.A."/>
            <person name="Remington K."/>
            <person name="Shao H."/>
            <person name="Sharakhova M.V."/>
            <person name="Sitter C.D."/>
            <person name="Shetty J."/>
            <person name="Smith T.J."/>
            <person name="Strong R."/>
            <person name="Sun J."/>
            <person name="Thomasova D."/>
            <person name="Ton L.Q."/>
            <person name="Topalis P."/>
            <person name="Tu Z."/>
            <person name="Unger M.F."/>
            <person name="Walenz B."/>
            <person name="Wang A."/>
            <person name="Wang J."/>
            <person name="Wang M."/>
            <person name="Wang X."/>
            <person name="Woodford K.J."/>
            <person name="Wortman J.R."/>
            <person name="Wu M."/>
            <person name="Yao A."/>
            <person name="Zdobnov E.M."/>
            <person name="Zhang H."/>
            <person name="Zhao Q."/>
            <person name="Zhao S."/>
            <person name="Zhu S.C."/>
            <person name="Zhimulev I."/>
            <person name="Coluzzi M."/>
            <person name="della Torre A."/>
            <person name="Roth C.W."/>
            <person name="Louis C."/>
            <person name="Kalush F."/>
            <person name="Mural R.J."/>
            <person name="Myers E.W."/>
            <person name="Adams M.D."/>
            <person name="Smith H.O."/>
            <person name="Broder S."/>
            <person name="Gardner M.J."/>
            <person name="Fraser C.M."/>
            <person name="Birney E."/>
            <person name="Bork P."/>
            <person name="Brey P.T."/>
            <person name="Venter J.C."/>
            <person name="Weissenbach J."/>
            <person name="Kafatos F.C."/>
            <person name="Collins F.H."/>
            <person name="Hoffman S.L."/>
        </authorList>
    </citation>
    <scope>NUCLEOTIDE SEQUENCE [LARGE SCALE GENOMIC DNA]</scope>
    <source>
        <strain evidence="9">PEST</strain>
    </source>
</reference>
<evidence type="ECO:0000313" key="9">
    <source>
        <dbReference type="EMBL" id="EAA14360.3"/>
    </source>
</evidence>
<keyword evidence="4" id="KW-0862">Zinc</keyword>
<dbReference type="HOGENOM" id="CLU_037463_0_0_1"/>
<evidence type="ECO:0000256" key="2">
    <source>
        <dbReference type="ARBA" id="ARBA00022723"/>
    </source>
</evidence>
<dbReference type="InterPro" id="IPR011333">
    <property type="entry name" value="SKP1/BTB/POZ_sf"/>
</dbReference>
<dbReference type="SMART" id="SM00355">
    <property type="entry name" value="ZnF_C2H2"/>
    <property type="match status" value="2"/>
</dbReference>
<dbReference type="SMART" id="SM00225">
    <property type="entry name" value="BTB"/>
    <property type="match status" value="1"/>
</dbReference>
<dbReference type="InterPro" id="IPR051095">
    <property type="entry name" value="Dros_DevTransReg"/>
</dbReference>
<dbReference type="GO" id="GO:0003677">
    <property type="term" value="F:DNA binding"/>
    <property type="evidence" value="ECO:0007669"/>
    <property type="project" value="InterPro"/>
</dbReference>